<feature type="region of interest" description="Disordered" evidence="5">
    <location>
        <begin position="1984"/>
        <end position="2086"/>
    </location>
</feature>
<dbReference type="Proteomes" id="UP001590950">
    <property type="component" value="Unassembled WGS sequence"/>
</dbReference>
<feature type="repeat" description="ANK" evidence="3">
    <location>
        <begin position="1274"/>
        <end position="1306"/>
    </location>
</feature>
<feature type="compositionally biased region" description="Basic and acidic residues" evidence="5">
    <location>
        <begin position="2008"/>
        <end position="2019"/>
    </location>
</feature>
<feature type="repeat" description="ANK" evidence="3">
    <location>
        <begin position="1173"/>
        <end position="1195"/>
    </location>
</feature>
<feature type="compositionally biased region" description="Basic and acidic residues" evidence="5">
    <location>
        <begin position="2047"/>
        <end position="2067"/>
    </location>
</feature>
<dbReference type="Pfam" id="PF24883">
    <property type="entry name" value="NPHP3_N"/>
    <property type="match status" value="1"/>
</dbReference>
<dbReference type="InterPro" id="IPR036770">
    <property type="entry name" value="Ankyrin_rpt-contain_sf"/>
</dbReference>
<dbReference type="PROSITE" id="PS50088">
    <property type="entry name" value="ANK_REPEAT"/>
    <property type="match status" value="13"/>
</dbReference>
<feature type="repeat" description="ANK" evidence="3">
    <location>
        <begin position="972"/>
        <end position="1004"/>
    </location>
</feature>
<dbReference type="SMART" id="SM00248">
    <property type="entry name" value="ANK"/>
    <property type="match status" value="22"/>
</dbReference>
<feature type="repeat" description="ANK" evidence="3">
    <location>
        <begin position="1106"/>
        <end position="1138"/>
    </location>
</feature>
<feature type="repeat" description="ANK" evidence="3">
    <location>
        <begin position="1405"/>
        <end position="1437"/>
    </location>
</feature>
<dbReference type="PRINTS" id="PR01415">
    <property type="entry name" value="ANKYRIN"/>
</dbReference>
<evidence type="ECO:0000259" key="7">
    <source>
        <dbReference type="Pfam" id="PF24883"/>
    </source>
</evidence>
<feature type="region of interest" description="Disordered" evidence="5">
    <location>
        <begin position="1928"/>
        <end position="1965"/>
    </location>
</feature>
<evidence type="ECO:0000256" key="2">
    <source>
        <dbReference type="ARBA" id="ARBA00023043"/>
    </source>
</evidence>
<evidence type="ECO:0000313" key="8">
    <source>
        <dbReference type="EMBL" id="KAL2041317.1"/>
    </source>
</evidence>
<evidence type="ECO:0000256" key="5">
    <source>
        <dbReference type="SAM" id="MobiDB-lite"/>
    </source>
</evidence>
<feature type="repeat" description="ANK" evidence="3">
    <location>
        <begin position="939"/>
        <end position="971"/>
    </location>
</feature>
<name>A0ABR4A5Y5_9LECA</name>
<dbReference type="SUPFAM" id="SSF48403">
    <property type="entry name" value="Ankyrin repeat"/>
    <property type="match status" value="2"/>
</dbReference>
<accession>A0ABR4A5Y5</accession>
<dbReference type="PANTHER" id="PTHR24198">
    <property type="entry name" value="ANKYRIN REPEAT AND PROTEIN KINASE DOMAIN-CONTAINING PROTEIN"/>
    <property type="match status" value="1"/>
</dbReference>
<evidence type="ECO:0008006" key="10">
    <source>
        <dbReference type="Google" id="ProtNLM"/>
    </source>
</evidence>
<dbReference type="Pfam" id="PF12796">
    <property type="entry name" value="Ank_2"/>
    <property type="match status" value="6"/>
</dbReference>
<reference evidence="8 9" key="1">
    <citation type="submission" date="2024-09" db="EMBL/GenBank/DDBJ databases">
        <title>Rethinking Asexuality: The Enigmatic Case of Functional Sexual Genes in Lepraria (Stereocaulaceae).</title>
        <authorList>
            <person name="Doellman M."/>
            <person name="Sun Y."/>
            <person name="Barcenas-Pena A."/>
            <person name="Lumbsch H.T."/>
            <person name="Grewe F."/>
        </authorList>
    </citation>
    <scope>NUCLEOTIDE SEQUENCE [LARGE SCALE GENOMIC DNA]</scope>
    <source>
        <strain evidence="8 9">Mercado 3170</strain>
    </source>
</reference>
<dbReference type="InterPro" id="IPR002110">
    <property type="entry name" value="Ankyrin_rpt"/>
</dbReference>
<evidence type="ECO:0000259" key="6">
    <source>
        <dbReference type="Pfam" id="PF22939"/>
    </source>
</evidence>
<dbReference type="EMBL" id="JBEFKJ010000017">
    <property type="protein sequence ID" value="KAL2041317.1"/>
    <property type="molecule type" value="Genomic_DNA"/>
</dbReference>
<dbReference type="Gene3D" id="1.25.40.20">
    <property type="entry name" value="Ankyrin repeat-containing domain"/>
    <property type="match status" value="5"/>
</dbReference>
<comment type="caution">
    <text evidence="8">The sequence shown here is derived from an EMBL/GenBank/DDBJ whole genome shotgun (WGS) entry which is preliminary data.</text>
</comment>
<keyword evidence="4" id="KW-0175">Coiled coil</keyword>
<keyword evidence="9" id="KW-1185">Reference proteome</keyword>
<dbReference type="Gene3D" id="3.40.50.300">
    <property type="entry name" value="P-loop containing nucleotide triphosphate hydrolases"/>
    <property type="match status" value="1"/>
</dbReference>
<evidence type="ECO:0000256" key="1">
    <source>
        <dbReference type="ARBA" id="ARBA00022737"/>
    </source>
</evidence>
<feature type="repeat" description="ANK" evidence="3">
    <location>
        <begin position="1140"/>
        <end position="1172"/>
    </location>
</feature>
<feature type="repeat" description="ANK" evidence="3">
    <location>
        <begin position="1239"/>
        <end position="1271"/>
    </location>
</feature>
<keyword evidence="1" id="KW-0677">Repeat</keyword>
<evidence type="ECO:0000256" key="4">
    <source>
        <dbReference type="SAM" id="Coils"/>
    </source>
</evidence>
<feature type="compositionally biased region" description="Polar residues" evidence="5">
    <location>
        <begin position="1998"/>
        <end position="2007"/>
    </location>
</feature>
<dbReference type="InterPro" id="IPR056884">
    <property type="entry name" value="NPHP3-like_N"/>
</dbReference>
<sequence>MSLVSQDPNALLAQLTAPGTVAYPPISAAPNTLQFGSPIPQTIFTTDASTRAWQAHVQKLDPKDRAFFLKYATGSIDSFSGVVERTCKKHQKQSRISKINALIRPFCRTLGLYMPVASAASQADPYPSSLVVGGIIGLLQVSDNYDSYQQLILKWLAKMSAKAALLMDFDLCIYQYDEQVQEALVLVYGDILDFCHKALKLYINEEGNRRSGLKVFGKSLIERFSDTFGETVDNFDAHLENYKARAEHCDSRRLMQIFWIVVNSALQLREGNKQVMDTILAGNNQLLQVRQGQLSASQEQRDAQRAYRQAHEEIMDSLLAGKSQAQAQEDQRVAELRRAREEKERVERDAKKELVMTWLRAVEFEDVHDKRSASVVTGTGTWFLNHDLYQSWKVSPQSTLLWVKGRPGCGKSVLAALTVDELNQLRNDEIAVTHFYCDSSNAEKSSYLYLLTTVLKQLSVQSLRLDHTLERMYDAKKLVQRRGPGANEVEKLLPAVISGFTQTFVIVDGLDELSEFERFLRFVPLLLRETGCALRVIVFSRDYLPMQNAFKQYPQLPVDRGANAEDIKTFIFSRLSLDDPVWDSELLDVAKAVLLDRAQGTFLYISQTVGRLRGSLPPNQLLERLMSLPKGVTKAYEDNMKRILKQDEEDNKELILRILLWIANATRPLSRSELLEALSIHPGKKAIDKGDRFLTDREFTTFCAELISLDQDDFYHLFHPSLRDYLFDLPDSSAPELQDYRQMQLHAGRSLSQACLTYLLFDQFSSGPAPTLESLERLMRENVILRYAAENWGTHVAQASDDVPVDLVWRFIDCENARNLSLQIIMVEDNLYPFPGSSNPLHILAYFGLSDLAKSRPQLREMKTQIDGYGLLPLDYAMLGRKREMCLWLLEEDESSAARDPPTLARYSVYHVAIAFEWHEVLERLISNGYAIDHVSSIKQRTPLAEAAAQGNEWAFNRLLEAKADVNAKDAEGKTALMIAIDEGHQSLVAPLLQYGVDINAQDNDGVSALHTAADTGNLDAVKLLLDRKPLLQATSEKFWKQTPIHLAAEHDYEEVTQALHEYGAGLEVTCMGGFRPIHIAAFHDSLKVARLLATLKAEMNPLAEDNRTVLHVAAENSSVEFVELVLATNPNVNAKEKEASNTPLHLAASAGKTAVCKLLIESGASLDLPNVTNHTALHLAVLEGHVETAKLLLDYKFNPKKVAVFESPVLHYAANEGKSELITPLIAAGADPEASNTHGHRALHFAARKGYTNFVEQLFIAFPDLDSNSQDVDGKTALHLAAIAGHIGTVRSLQERGARQDIKDTSKNLAIHYAAWDDHVEVIEQLLSDDNINVQGYNGRTLLTITALRGHKDRLLRLLARKAMLEMADDNQVTPLMNAVQMNHTTIANLLIKEGADVHAKDSENRTVLHQAARNGDLDLVKLLLNYGCNARAVTSFGETPFLEAVYSNSLKIIDQFLDRGINGSKDQNKVGTTCVHAAAEEGNLQMLIKVLNAGAIPDLVDRVGRNAMLLAAMEGRHVLIELLLMLGFDVDGPKNSFWTPLGSACEGGYVRFAENLLFNEANVDMPMKHTKMTPLHHAAAMRKPQIIRRLIDHGADLSSRDVYANSPLDYAWTHPASFLATRCPETHYKPLDPSSRSAILWNTIRDGLKRLLSIATPVSVEVENDRILTLAVTATSFLYMRDKEYDQVIKYLFMELSFGAESADLRLELDCDMCSISLNRLDLYLCRHCHNIRLCTKCHENYTKGGKTPDGIRELEQLEKDIQPMKEAMLPIIDEIRLQFVFFVFSFFTSVQTWADTKRKEYEAWESKYNEDGHYKARKRPGQQLLNLLDEGTQLAKSNANKGLDFYDEEREDYTTLVKKLSDYHRTYNVVKDHDEFYCSGHGYLHVSNNEYDQVVLDSHIFQPNRRLSSEWICELLEKCPLVDTANETQTEPAQAPSEETLGTPAELQQPRDSNVRENNIPGKAYLPGVMTAMLDGTLNQATDDNEAGISRSQDETLSPNVNEAQSKDHAAPDKASEAPAKTRPKMPQSLRSSFALALPQSSASDDRERKPVTDDKPVIEELRSPSDAAAAFSSMKGTEDDISASRISNTKKFTAELLGRHHNLVRRVTSPTVDTGDPFEERSPIRRSTAPLSMLLKKYEGNHPEIPTVSGETSLIREPEFLPHNGEPAEVPSGRPNTTEPRIAVNISNTDSYGRLVMLALTVAESIFPGFEDTFITRRLEVGDLADYSLQVEVQRPDREE</sequence>
<proteinExistence type="predicted"/>
<feature type="domain" description="GPI inositol-deacylase winged helix" evidence="6">
    <location>
        <begin position="652"/>
        <end position="727"/>
    </location>
</feature>
<protein>
    <recommendedName>
        <fullName evidence="10">Ankyrin</fullName>
    </recommendedName>
</protein>
<dbReference type="PANTHER" id="PTHR24198:SF165">
    <property type="entry name" value="ANKYRIN REPEAT-CONTAINING PROTEIN-RELATED"/>
    <property type="match status" value="1"/>
</dbReference>
<feature type="repeat" description="ANK" evidence="3">
    <location>
        <begin position="1572"/>
        <end position="1604"/>
    </location>
</feature>
<evidence type="ECO:0000313" key="9">
    <source>
        <dbReference type="Proteomes" id="UP001590950"/>
    </source>
</evidence>
<feature type="coiled-coil region" evidence="4">
    <location>
        <begin position="326"/>
        <end position="356"/>
    </location>
</feature>
<gene>
    <name evidence="8" type="ORF">N7G274_005699</name>
</gene>
<evidence type="ECO:0000256" key="3">
    <source>
        <dbReference type="PROSITE-ProRule" id="PRU00023"/>
    </source>
</evidence>
<dbReference type="SUPFAM" id="SSF52540">
    <property type="entry name" value="P-loop containing nucleoside triphosphate hydrolases"/>
    <property type="match status" value="1"/>
</dbReference>
<organism evidence="8 9">
    <name type="scientific">Stereocaulon virgatum</name>
    <dbReference type="NCBI Taxonomy" id="373712"/>
    <lineage>
        <taxon>Eukaryota</taxon>
        <taxon>Fungi</taxon>
        <taxon>Dikarya</taxon>
        <taxon>Ascomycota</taxon>
        <taxon>Pezizomycotina</taxon>
        <taxon>Lecanoromycetes</taxon>
        <taxon>OSLEUM clade</taxon>
        <taxon>Lecanoromycetidae</taxon>
        <taxon>Lecanorales</taxon>
        <taxon>Lecanorineae</taxon>
        <taxon>Stereocaulaceae</taxon>
        <taxon>Stereocaulon</taxon>
    </lineage>
</organism>
<feature type="repeat" description="ANK" evidence="3">
    <location>
        <begin position="1472"/>
        <end position="1504"/>
    </location>
</feature>
<feature type="repeat" description="ANK" evidence="3">
    <location>
        <begin position="1372"/>
        <end position="1404"/>
    </location>
</feature>
<feature type="region of interest" description="Disordered" evidence="5">
    <location>
        <begin position="2165"/>
        <end position="2184"/>
    </location>
</feature>
<dbReference type="InterPro" id="IPR027417">
    <property type="entry name" value="P-loop_NTPase"/>
</dbReference>
<dbReference type="PROSITE" id="PS50297">
    <property type="entry name" value="ANK_REP_REGION"/>
    <property type="match status" value="9"/>
</dbReference>
<feature type="repeat" description="ANK" evidence="3">
    <location>
        <begin position="1211"/>
        <end position="1238"/>
    </location>
</feature>
<keyword evidence="2 3" id="KW-0040">ANK repeat</keyword>
<dbReference type="InterPro" id="IPR054471">
    <property type="entry name" value="GPIID_WHD"/>
</dbReference>
<dbReference type="Pfam" id="PF22939">
    <property type="entry name" value="WHD_GPIID"/>
    <property type="match status" value="1"/>
</dbReference>
<feature type="domain" description="Nephrocystin 3-like N-terminal" evidence="7">
    <location>
        <begin position="378"/>
        <end position="541"/>
    </location>
</feature>
<feature type="repeat" description="ANK" evidence="3">
    <location>
        <begin position="1005"/>
        <end position="1037"/>
    </location>
</feature>